<organism evidence="5 6">
    <name type="scientific">Clostridium puniceum</name>
    <dbReference type="NCBI Taxonomy" id="29367"/>
    <lineage>
        <taxon>Bacteria</taxon>
        <taxon>Bacillati</taxon>
        <taxon>Bacillota</taxon>
        <taxon>Clostridia</taxon>
        <taxon>Eubacteriales</taxon>
        <taxon>Clostridiaceae</taxon>
        <taxon>Clostridium</taxon>
    </lineage>
</organism>
<dbReference type="Gene3D" id="2.60.120.10">
    <property type="entry name" value="Jelly Rolls"/>
    <property type="match status" value="1"/>
</dbReference>
<dbReference type="InterPro" id="IPR020449">
    <property type="entry name" value="Tscrpt_reg_AraC-type_HTH"/>
</dbReference>
<dbReference type="PROSITE" id="PS00041">
    <property type="entry name" value="HTH_ARAC_FAMILY_1"/>
    <property type="match status" value="1"/>
</dbReference>
<name>A0A1S8TBG9_9CLOT</name>
<dbReference type="InterPro" id="IPR003313">
    <property type="entry name" value="AraC-bd"/>
</dbReference>
<evidence type="ECO:0000259" key="4">
    <source>
        <dbReference type="PROSITE" id="PS01124"/>
    </source>
</evidence>
<feature type="domain" description="HTH araC/xylS-type" evidence="4">
    <location>
        <begin position="177"/>
        <end position="275"/>
    </location>
</feature>
<dbReference type="SMART" id="SM00342">
    <property type="entry name" value="HTH_ARAC"/>
    <property type="match status" value="1"/>
</dbReference>
<dbReference type="GO" id="GO:0003700">
    <property type="term" value="F:DNA-binding transcription factor activity"/>
    <property type="evidence" value="ECO:0007669"/>
    <property type="project" value="InterPro"/>
</dbReference>
<dbReference type="Pfam" id="PF02311">
    <property type="entry name" value="AraC_binding"/>
    <property type="match status" value="1"/>
</dbReference>
<dbReference type="AlphaFoldDB" id="A0A1S8TBG9"/>
<evidence type="ECO:0000313" key="5">
    <source>
        <dbReference type="EMBL" id="OOM75076.1"/>
    </source>
</evidence>
<keyword evidence="6" id="KW-1185">Reference proteome</keyword>
<proteinExistence type="predicted"/>
<protein>
    <submittedName>
        <fullName evidence="5">HTH-type transcriptional regulator ChbR</fullName>
    </submittedName>
</protein>
<dbReference type="PROSITE" id="PS01124">
    <property type="entry name" value="HTH_ARAC_FAMILY_2"/>
    <property type="match status" value="1"/>
</dbReference>
<dbReference type="EMBL" id="LZZM01000190">
    <property type="protein sequence ID" value="OOM75076.1"/>
    <property type="molecule type" value="Genomic_DNA"/>
</dbReference>
<gene>
    <name evidence="5" type="primary">chbR_4</name>
    <name evidence="5" type="ORF">CLPUN_35130</name>
</gene>
<dbReference type="PANTHER" id="PTHR43280:SF34">
    <property type="entry name" value="ARAC-FAMILY TRANSCRIPTIONAL REGULATOR"/>
    <property type="match status" value="1"/>
</dbReference>
<evidence type="ECO:0000313" key="6">
    <source>
        <dbReference type="Proteomes" id="UP000190890"/>
    </source>
</evidence>
<dbReference type="PANTHER" id="PTHR43280">
    <property type="entry name" value="ARAC-FAMILY TRANSCRIPTIONAL REGULATOR"/>
    <property type="match status" value="1"/>
</dbReference>
<sequence>MNYYQEKVETDSIIPARIYIGKSKVDNFHYPLHWHNNLEFDLVLDGMIKGKINGKQIEVCVGEFLFVNSGELHETDANDRNQMSSITILLSYNLLKEYCHDIDLYYFDFVENKDAQNKVKNLILECADLYEKNEEFYELGISIVLRKICCILLKECKKKKQNIGYSRYEQKSLINTKKAISYMEKNYVYDISLKNIADEIGMSPTYFSRFFKKTTGETFYCYLNKIRLYYAHKELMNSDESITEIALNNGFSNVKAFIEVFKKIYKVTPAKYKNQLK</sequence>
<dbReference type="SUPFAM" id="SSF46689">
    <property type="entry name" value="Homeodomain-like"/>
    <property type="match status" value="2"/>
</dbReference>
<keyword evidence="1" id="KW-0805">Transcription regulation</keyword>
<dbReference type="RefSeq" id="WP_077848536.1">
    <property type="nucleotide sequence ID" value="NZ_LZZM01000190.1"/>
</dbReference>
<reference evidence="5 6" key="1">
    <citation type="submission" date="2016-05" db="EMBL/GenBank/DDBJ databases">
        <title>Microbial solvent formation.</title>
        <authorList>
            <person name="Poehlein A."/>
            <person name="Montoya Solano J.D."/>
            <person name="Flitsch S."/>
            <person name="Krabben P."/>
            <person name="Duerre P."/>
            <person name="Daniel R."/>
        </authorList>
    </citation>
    <scope>NUCLEOTIDE SEQUENCE [LARGE SCALE GENOMIC DNA]</scope>
    <source>
        <strain evidence="5 6">DSM 2619</strain>
    </source>
</reference>
<dbReference type="PRINTS" id="PR00032">
    <property type="entry name" value="HTHARAC"/>
</dbReference>
<keyword evidence="2" id="KW-0238">DNA-binding</keyword>
<dbReference type="Pfam" id="PF12833">
    <property type="entry name" value="HTH_18"/>
    <property type="match status" value="1"/>
</dbReference>
<dbReference type="InterPro" id="IPR037923">
    <property type="entry name" value="HTH-like"/>
</dbReference>
<dbReference type="InterPro" id="IPR014710">
    <property type="entry name" value="RmlC-like_jellyroll"/>
</dbReference>
<keyword evidence="3" id="KW-0804">Transcription</keyword>
<evidence type="ECO:0000256" key="3">
    <source>
        <dbReference type="ARBA" id="ARBA00023163"/>
    </source>
</evidence>
<dbReference type="SUPFAM" id="SSF51215">
    <property type="entry name" value="Regulatory protein AraC"/>
    <property type="match status" value="1"/>
</dbReference>
<dbReference type="OrthoDB" id="253601at2"/>
<dbReference type="InterPro" id="IPR018060">
    <property type="entry name" value="HTH_AraC"/>
</dbReference>
<evidence type="ECO:0000256" key="1">
    <source>
        <dbReference type="ARBA" id="ARBA00023015"/>
    </source>
</evidence>
<dbReference type="Proteomes" id="UP000190890">
    <property type="component" value="Unassembled WGS sequence"/>
</dbReference>
<dbReference type="Gene3D" id="1.10.10.60">
    <property type="entry name" value="Homeodomain-like"/>
    <property type="match status" value="2"/>
</dbReference>
<dbReference type="STRING" id="29367.CLPUN_35130"/>
<accession>A0A1S8TBG9</accession>
<dbReference type="InterPro" id="IPR009057">
    <property type="entry name" value="Homeodomain-like_sf"/>
</dbReference>
<dbReference type="GO" id="GO:0043565">
    <property type="term" value="F:sequence-specific DNA binding"/>
    <property type="evidence" value="ECO:0007669"/>
    <property type="project" value="InterPro"/>
</dbReference>
<evidence type="ECO:0000256" key="2">
    <source>
        <dbReference type="ARBA" id="ARBA00023125"/>
    </source>
</evidence>
<comment type="caution">
    <text evidence="5">The sequence shown here is derived from an EMBL/GenBank/DDBJ whole genome shotgun (WGS) entry which is preliminary data.</text>
</comment>
<dbReference type="InterPro" id="IPR018062">
    <property type="entry name" value="HTH_AraC-typ_CS"/>
</dbReference>